<keyword evidence="4" id="KW-0804">Transcription</keyword>
<dbReference type="RefSeq" id="WP_193189336.1">
    <property type="nucleotide sequence ID" value="NZ_JACZFR010000006.1"/>
</dbReference>
<evidence type="ECO:0000256" key="2">
    <source>
        <dbReference type="ARBA" id="ARBA00023015"/>
    </source>
</evidence>
<name>A0ABW1YKA2_9GAMM</name>
<dbReference type="InterPro" id="IPR036390">
    <property type="entry name" value="WH_DNA-bd_sf"/>
</dbReference>
<keyword evidence="2" id="KW-0805">Transcription regulation</keyword>
<dbReference type="Pfam" id="PF03466">
    <property type="entry name" value="LysR_substrate"/>
    <property type="match status" value="1"/>
</dbReference>
<dbReference type="InterPro" id="IPR005119">
    <property type="entry name" value="LysR_subst-bd"/>
</dbReference>
<dbReference type="Gene3D" id="1.10.10.10">
    <property type="entry name" value="Winged helix-like DNA-binding domain superfamily/Winged helix DNA-binding domain"/>
    <property type="match status" value="1"/>
</dbReference>
<comment type="similarity">
    <text evidence="1">Belongs to the LysR transcriptional regulatory family.</text>
</comment>
<dbReference type="Gene3D" id="3.40.190.290">
    <property type="match status" value="1"/>
</dbReference>
<evidence type="ECO:0000256" key="3">
    <source>
        <dbReference type="ARBA" id="ARBA00023125"/>
    </source>
</evidence>
<feature type="domain" description="HTH lysR-type" evidence="5">
    <location>
        <begin position="1"/>
        <end position="58"/>
    </location>
</feature>
<evidence type="ECO:0000256" key="4">
    <source>
        <dbReference type="ARBA" id="ARBA00023163"/>
    </source>
</evidence>
<dbReference type="PANTHER" id="PTHR30537">
    <property type="entry name" value="HTH-TYPE TRANSCRIPTIONAL REGULATOR"/>
    <property type="match status" value="1"/>
</dbReference>
<dbReference type="Pfam" id="PF00126">
    <property type="entry name" value="HTH_1"/>
    <property type="match status" value="1"/>
</dbReference>
<protein>
    <submittedName>
        <fullName evidence="6">LysR family transcriptional regulator</fullName>
    </submittedName>
</protein>
<dbReference type="InterPro" id="IPR058163">
    <property type="entry name" value="LysR-type_TF_proteobact-type"/>
</dbReference>
<gene>
    <name evidence="6" type="ORF">ACFQBM_07820</name>
</gene>
<dbReference type="InterPro" id="IPR036388">
    <property type="entry name" value="WH-like_DNA-bd_sf"/>
</dbReference>
<dbReference type="SUPFAM" id="SSF53850">
    <property type="entry name" value="Periplasmic binding protein-like II"/>
    <property type="match status" value="1"/>
</dbReference>
<keyword evidence="3" id="KW-0238">DNA-binding</keyword>
<dbReference type="Proteomes" id="UP001596425">
    <property type="component" value="Unassembled WGS sequence"/>
</dbReference>
<dbReference type="PANTHER" id="PTHR30537:SF1">
    <property type="entry name" value="HTH-TYPE TRANSCRIPTIONAL REGULATOR PGRR"/>
    <property type="match status" value="1"/>
</dbReference>
<dbReference type="PROSITE" id="PS50931">
    <property type="entry name" value="HTH_LYSR"/>
    <property type="match status" value="1"/>
</dbReference>
<reference evidence="7" key="1">
    <citation type="journal article" date="2019" name="Int. J. Syst. Evol. Microbiol.">
        <title>The Global Catalogue of Microorganisms (GCM) 10K type strain sequencing project: providing services to taxonomists for standard genome sequencing and annotation.</title>
        <authorList>
            <consortium name="The Broad Institute Genomics Platform"/>
            <consortium name="The Broad Institute Genome Sequencing Center for Infectious Disease"/>
            <person name="Wu L."/>
            <person name="Ma J."/>
        </authorList>
    </citation>
    <scope>NUCLEOTIDE SEQUENCE [LARGE SCALE GENOMIC DNA]</scope>
    <source>
        <strain evidence="7">CGMCC 1.13718</strain>
    </source>
</reference>
<dbReference type="SUPFAM" id="SSF46785">
    <property type="entry name" value="Winged helix' DNA-binding domain"/>
    <property type="match status" value="1"/>
</dbReference>
<comment type="caution">
    <text evidence="6">The sequence shown here is derived from an EMBL/GenBank/DDBJ whole genome shotgun (WGS) entry which is preliminary data.</text>
</comment>
<evidence type="ECO:0000259" key="5">
    <source>
        <dbReference type="PROSITE" id="PS50931"/>
    </source>
</evidence>
<evidence type="ECO:0000313" key="7">
    <source>
        <dbReference type="Proteomes" id="UP001596425"/>
    </source>
</evidence>
<accession>A0ABW1YKA2</accession>
<sequence length="294" mass="32812">MLTDSLQAFACVARHASFTRAAAELEVSPSALSQSMRQLEARLGSRLLQRTTRRVGLTEAGREFLRRIAPALGEIEAAVEQLHERNGQPSGTLRITAPRLAVPHLLEPALGDFARAYPQVRVEILVEDTLTDLVARDFDAGIRLGEALEQDMVALPVSRPLRWLLVASPEYLARSGTPGHPQDLLQHDCVRYRYTGSGAVERWDFERRGHRSQVAVEGPLTSNDNELLLRTVLDGLGMGFLLEDAVREHLAAGRLQSVLEDWCPASPGFYLYYPSRRHLPAKLRAFADFLKNRM</sequence>
<dbReference type="EMBL" id="JBHSVR010000001">
    <property type="protein sequence ID" value="MFC6633181.1"/>
    <property type="molecule type" value="Genomic_DNA"/>
</dbReference>
<dbReference type="PRINTS" id="PR00039">
    <property type="entry name" value="HTHLYSR"/>
</dbReference>
<organism evidence="6 7">
    <name type="scientific">Microbulbifer taiwanensis</name>
    <dbReference type="NCBI Taxonomy" id="986746"/>
    <lineage>
        <taxon>Bacteria</taxon>
        <taxon>Pseudomonadati</taxon>
        <taxon>Pseudomonadota</taxon>
        <taxon>Gammaproteobacteria</taxon>
        <taxon>Cellvibrionales</taxon>
        <taxon>Microbulbiferaceae</taxon>
        <taxon>Microbulbifer</taxon>
    </lineage>
</organism>
<evidence type="ECO:0000256" key="1">
    <source>
        <dbReference type="ARBA" id="ARBA00009437"/>
    </source>
</evidence>
<dbReference type="CDD" id="cd08474">
    <property type="entry name" value="PBP2_CrgA_like_5"/>
    <property type="match status" value="1"/>
</dbReference>
<evidence type="ECO:0000313" key="6">
    <source>
        <dbReference type="EMBL" id="MFC6633181.1"/>
    </source>
</evidence>
<keyword evidence="7" id="KW-1185">Reference proteome</keyword>
<dbReference type="InterPro" id="IPR000847">
    <property type="entry name" value="LysR_HTH_N"/>
</dbReference>
<proteinExistence type="inferred from homology"/>